<reference evidence="2" key="1">
    <citation type="journal article" date="2022" name="bioRxiv">
        <title>Discovery and biosynthetic assessment of Streptomyces ortus sp nov. isolated from a deep-sea sponge.</title>
        <authorList>
            <person name="Williams S.E."/>
        </authorList>
    </citation>
    <scope>NUCLEOTIDE SEQUENCE</scope>
    <source>
        <strain evidence="2">A15ISP2-DRY2</strain>
    </source>
</reference>
<dbReference type="RefSeq" id="WP_267026199.1">
    <property type="nucleotide sequence ID" value="NZ_JAIFZO010000002.1"/>
</dbReference>
<organism evidence="2 3">
    <name type="scientific">Streptomyces ortus</name>
    <dbReference type="NCBI Taxonomy" id="2867268"/>
    <lineage>
        <taxon>Bacteria</taxon>
        <taxon>Bacillati</taxon>
        <taxon>Actinomycetota</taxon>
        <taxon>Actinomycetes</taxon>
        <taxon>Kitasatosporales</taxon>
        <taxon>Streptomycetaceae</taxon>
        <taxon>Streptomyces</taxon>
    </lineage>
</organism>
<evidence type="ECO:0000313" key="2">
    <source>
        <dbReference type="EMBL" id="MCX4233244.1"/>
    </source>
</evidence>
<evidence type="ECO:0000313" key="3">
    <source>
        <dbReference type="Proteomes" id="UP001165590"/>
    </source>
</evidence>
<keyword evidence="3" id="KW-1185">Reference proteome</keyword>
<sequence>MNKRRITMAAIGLAVLTATAATADAVIEHKVEQRVGDMVACRFDTAKDVAVDLGRPLAGLRALTGDVGDVNVSADDVQRQGMELDIDAQLHDVSTSGTSSGGTATATIAYGELGEKLPDAKGGLTPGTDGTHLTLNGSMGTVGLPVTVVTDLSTTRNSVTITPASITVMGREIPVERVSSMPRAAGLADKLQPRTVEVEDLPDGTAITGAHVTDSGLALDFSLDPKSTRKPAGDSPECPA</sequence>
<protein>
    <submittedName>
        <fullName evidence="2">DUF2993 domain-containing protein</fullName>
    </submittedName>
</protein>
<comment type="caution">
    <text evidence="2">The sequence shown here is derived from an EMBL/GenBank/DDBJ whole genome shotgun (WGS) entry which is preliminary data.</text>
</comment>
<keyword evidence="1" id="KW-0732">Signal</keyword>
<dbReference type="Pfam" id="PF11209">
    <property type="entry name" value="LmeA"/>
    <property type="match status" value="1"/>
</dbReference>
<dbReference type="Proteomes" id="UP001165590">
    <property type="component" value="Unassembled WGS sequence"/>
</dbReference>
<name>A0ABT3UZR1_9ACTN</name>
<proteinExistence type="predicted"/>
<evidence type="ECO:0000256" key="1">
    <source>
        <dbReference type="SAM" id="SignalP"/>
    </source>
</evidence>
<dbReference type="InterPro" id="IPR021373">
    <property type="entry name" value="DUF2993"/>
</dbReference>
<dbReference type="EMBL" id="JAIFZO010000002">
    <property type="protein sequence ID" value="MCX4233244.1"/>
    <property type="molecule type" value="Genomic_DNA"/>
</dbReference>
<feature type="signal peptide" evidence="1">
    <location>
        <begin position="1"/>
        <end position="20"/>
    </location>
</feature>
<feature type="chain" id="PRO_5046782112" evidence="1">
    <location>
        <begin position="21"/>
        <end position="240"/>
    </location>
</feature>
<accession>A0ABT3UZR1</accession>
<gene>
    <name evidence="2" type="ORF">K3769_10690</name>
</gene>